<protein>
    <submittedName>
        <fullName evidence="3">Nitroreductase family deazaflavin-dependent oxidoreductase</fullName>
    </submittedName>
</protein>
<dbReference type="RefSeq" id="WP_122188730.1">
    <property type="nucleotide sequence ID" value="NZ_RFFH01000005.1"/>
</dbReference>
<reference evidence="3 4" key="1">
    <citation type="submission" date="2018-10" db="EMBL/GenBank/DDBJ databases">
        <title>Isolation from cow dung.</title>
        <authorList>
            <person name="Ling L."/>
        </authorList>
    </citation>
    <scope>NUCLEOTIDE SEQUENCE [LARGE SCALE GENOMIC DNA]</scope>
    <source>
        <strain evidence="3 4">NEAU-LL90</strain>
    </source>
</reference>
<dbReference type="AlphaFoldDB" id="A0A3M2LCG6"/>
<dbReference type="PANTHER" id="PTHR39428">
    <property type="entry name" value="F420H(2)-DEPENDENT QUINONE REDUCTASE RV1261C"/>
    <property type="match status" value="1"/>
</dbReference>
<dbReference type="InterPro" id="IPR004378">
    <property type="entry name" value="F420H2_quin_Rdtase"/>
</dbReference>
<name>A0A3M2LCG6_9NOCA</name>
<dbReference type="GO" id="GO:0005886">
    <property type="term" value="C:plasma membrane"/>
    <property type="evidence" value="ECO:0007669"/>
    <property type="project" value="TreeGrafter"/>
</dbReference>
<dbReference type="InterPro" id="IPR012349">
    <property type="entry name" value="Split_barrel_FMN-bd"/>
</dbReference>
<evidence type="ECO:0000256" key="1">
    <source>
        <dbReference type="ARBA" id="ARBA00008710"/>
    </source>
</evidence>
<dbReference type="GO" id="GO:0070967">
    <property type="term" value="F:coenzyme F420 binding"/>
    <property type="evidence" value="ECO:0007669"/>
    <property type="project" value="TreeGrafter"/>
</dbReference>
<dbReference type="Pfam" id="PF04075">
    <property type="entry name" value="F420H2_quin_red"/>
    <property type="match status" value="1"/>
</dbReference>
<dbReference type="Proteomes" id="UP000279275">
    <property type="component" value="Unassembled WGS sequence"/>
</dbReference>
<comment type="similarity">
    <text evidence="1">Belongs to the F420H(2)-dependent quinone reductase family.</text>
</comment>
<dbReference type="NCBIfam" id="TIGR00026">
    <property type="entry name" value="hi_GC_TIGR00026"/>
    <property type="match status" value="1"/>
</dbReference>
<dbReference type="PANTHER" id="PTHR39428:SF1">
    <property type="entry name" value="F420H(2)-DEPENDENT QUINONE REDUCTASE RV1261C"/>
    <property type="match status" value="1"/>
</dbReference>
<comment type="catalytic activity">
    <reaction evidence="2">
        <text>oxidized coenzyme F420-(gamma-L-Glu)(n) + a quinol + H(+) = reduced coenzyme F420-(gamma-L-Glu)(n) + a quinone</text>
        <dbReference type="Rhea" id="RHEA:39663"/>
        <dbReference type="Rhea" id="RHEA-COMP:12939"/>
        <dbReference type="Rhea" id="RHEA-COMP:14378"/>
        <dbReference type="ChEBI" id="CHEBI:15378"/>
        <dbReference type="ChEBI" id="CHEBI:24646"/>
        <dbReference type="ChEBI" id="CHEBI:132124"/>
        <dbReference type="ChEBI" id="CHEBI:133980"/>
        <dbReference type="ChEBI" id="CHEBI:139511"/>
    </reaction>
</comment>
<comment type="caution">
    <text evidence="3">The sequence shown here is derived from an EMBL/GenBank/DDBJ whole genome shotgun (WGS) entry which is preliminary data.</text>
</comment>
<accession>A0A3M2LCG6</accession>
<evidence type="ECO:0000313" key="4">
    <source>
        <dbReference type="Proteomes" id="UP000279275"/>
    </source>
</evidence>
<organism evidence="3 4">
    <name type="scientific">Nocardia stercoris</name>
    <dbReference type="NCBI Taxonomy" id="2483361"/>
    <lineage>
        <taxon>Bacteria</taxon>
        <taxon>Bacillati</taxon>
        <taxon>Actinomycetota</taxon>
        <taxon>Actinomycetes</taxon>
        <taxon>Mycobacteriales</taxon>
        <taxon>Nocardiaceae</taxon>
        <taxon>Nocardia</taxon>
    </lineage>
</organism>
<dbReference type="Gene3D" id="2.30.110.10">
    <property type="entry name" value="Electron Transport, Fmn-binding Protein, Chain A"/>
    <property type="match status" value="1"/>
</dbReference>
<evidence type="ECO:0000256" key="2">
    <source>
        <dbReference type="ARBA" id="ARBA00049106"/>
    </source>
</evidence>
<proteinExistence type="inferred from homology"/>
<gene>
    <name evidence="3" type="ORF">EBN03_14280</name>
</gene>
<dbReference type="GO" id="GO:0016491">
    <property type="term" value="F:oxidoreductase activity"/>
    <property type="evidence" value="ECO:0007669"/>
    <property type="project" value="InterPro"/>
</dbReference>
<dbReference type="OrthoDB" id="8225825at2"/>
<keyword evidence="4" id="KW-1185">Reference proteome</keyword>
<dbReference type="EMBL" id="RFFH01000005">
    <property type="protein sequence ID" value="RMI32388.1"/>
    <property type="molecule type" value="Genomic_DNA"/>
</dbReference>
<sequence length="159" mass="18134">MEHQPLARLGRFVAARPLTMRLRPVITAVEPWVRRLTGGRRGLLDLAGLPSLQLTVPGRRSGLLRTVSLLYVPHGPDTFVLVGSNWGRPEHPSWSANLNAVADAEINVGGDVFKVRVRRLTGADRDRMWRFVTDYWSGYGMEQRLARNRVFRMYELTRI</sequence>
<evidence type="ECO:0000313" key="3">
    <source>
        <dbReference type="EMBL" id="RMI32388.1"/>
    </source>
</evidence>